<dbReference type="InterPro" id="IPR004942">
    <property type="entry name" value="Roadblock/LAMTOR2_dom"/>
</dbReference>
<dbReference type="RefSeq" id="WP_344326579.1">
    <property type="nucleotide sequence ID" value="NZ_BAAASZ010000031.1"/>
</dbReference>
<dbReference type="SMART" id="SM00960">
    <property type="entry name" value="Robl_LC7"/>
    <property type="match status" value="1"/>
</dbReference>
<evidence type="ECO:0000259" key="1">
    <source>
        <dbReference type="SMART" id="SM00960"/>
    </source>
</evidence>
<dbReference type="Gene3D" id="3.30.450.30">
    <property type="entry name" value="Dynein light chain 2a, cytoplasmic"/>
    <property type="match status" value="1"/>
</dbReference>
<dbReference type="Pfam" id="PF03259">
    <property type="entry name" value="Robl_LC7"/>
    <property type="match status" value="1"/>
</dbReference>
<gene>
    <name evidence="2" type="ORF">GCM10010405_45880</name>
</gene>
<evidence type="ECO:0000313" key="2">
    <source>
        <dbReference type="EMBL" id="GAA2456684.1"/>
    </source>
</evidence>
<keyword evidence="3" id="KW-1185">Reference proteome</keyword>
<dbReference type="PANTHER" id="PTHR36222">
    <property type="entry name" value="SERINE PROTEASE INHIBITOR RV3364C"/>
    <property type="match status" value="1"/>
</dbReference>
<accession>A0ABP5XKP1</accession>
<sequence>MNPPQNDWMISEVVGVPGVRHVVVLSADGLVRTRSQELDQDTADRLAAAASGLMSVGTSLAKTFGRGGKALVQQMTEFEGGFLFVRSAGDGTRLAVVTEDTVNPALIGSQMVLQVKRFGEHQATPARRTRTT</sequence>
<dbReference type="SUPFAM" id="SSF103196">
    <property type="entry name" value="Roadblock/LC7 domain"/>
    <property type="match status" value="1"/>
</dbReference>
<reference evidence="3" key="1">
    <citation type="journal article" date="2019" name="Int. J. Syst. Evol. Microbiol.">
        <title>The Global Catalogue of Microorganisms (GCM) 10K type strain sequencing project: providing services to taxonomists for standard genome sequencing and annotation.</title>
        <authorList>
            <consortium name="The Broad Institute Genomics Platform"/>
            <consortium name="The Broad Institute Genome Sequencing Center for Infectious Disease"/>
            <person name="Wu L."/>
            <person name="Ma J."/>
        </authorList>
    </citation>
    <scope>NUCLEOTIDE SEQUENCE [LARGE SCALE GENOMIC DNA]</scope>
    <source>
        <strain evidence="3">JCM 6305</strain>
    </source>
</reference>
<feature type="domain" description="Roadblock/LAMTOR2" evidence="1">
    <location>
        <begin position="7"/>
        <end position="98"/>
    </location>
</feature>
<comment type="caution">
    <text evidence="2">The sequence shown here is derived from an EMBL/GenBank/DDBJ whole genome shotgun (WGS) entry which is preliminary data.</text>
</comment>
<evidence type="ECO:0000313" key="3">
    <source>
        <dbReference type="Proteomes" id="UP001501638"/>
    </source>
</evidence>
<dbReference type="Proteomes" id="UP001501638">
    <property type="component" value="Unassembled WGS sequence"/>
</dbReference>
<proteinExistence type="predicted"/>
<dbReference type="EMBL" id="BAAASZ010000031">
    <property type="protein sequence ID" value="GAA2456684.1"/>
    <property type="molecule type" value="Genomic_DNA"/>
</dbReference>
<dbReference type="PANTHER" id="PTHR36222:SF1">
    <property type="entry name" value="SERINE PROTEASE INHIBITOR RV3364C"/>
    <property type="match status" value="1"/>
</dbReference>
<organism evidence="2 3">
    <name type="scientific">Streptomyces macrosporus</name>
    <dbReference type="NCBI Taxonomy" id="44032"/>
    <lineage>
        <taxon>Bacteria</taxon>
        <taxon>Bacillati</taxon>
        <taxon>Actinomycetota</taxon>
        <taxon>Actinomycetes</taxon>
        <taxon>Kitasatosporales</taxon>
        <taxon>Streptomycetaceae</taxon>
        <taxon>Streptomyces</taxon>
    </lineage>
</organism>
<protein>
    <submittedName>
        <fullName evidence="2">Roadblock/LC7 domain-containing protein</fullName>
    </submittedName>
</protein>
<name>A0ABP5XKP1_9ACTN</name>
<dbReference type="InterPro" id="IPR053141">
    <property type="entry name" value="Mycobact_SerProt_Inhib_Rv3364c"/>
</dbReference>